<keyword evidence="1" id="KW-0732">Signal</keyword>
<evidence type="ECO:0000313" key="3">
    <source>
        <dbReference type="Proteomes" id="UP001620460"/>
    </source>
</evidence>
<dbReference type="Gene3D" id="2.40.50.320">
    <property type="entry name" value="Copper binding periplasmic protein CusF"/>
    <property type="match status" value="1"/>
</dbReference>
<dbReference type="Pfam" id="PF11604">
    <property type="entry name" value="CusF_Ec"/>
    <property type="match status" value="1"/>
</dbReference>
<gene>
    <name evidence="2" type="ORF">ISP17_02700</name>
</gene>
<dbReference type="Proteomes" id="UP001620460">
    <property type="component" value="Unassembled WGS sequence"/>
</dbReference>
<keyword evidence="3" id="KW-1185">Reference proteome</keyword>
<proteinExistence type="predicted"/>
<dbReference type="InterPro" id="IPR042230">
    <property type="entry name" value="CusF_sf"/>
</dbReference>
<reference evidence="2 3" key="1">
    <citation type="submission" date="2020-10" db="EMBL/GenBank/DDBJ databases">
        <title>Phylogeny of dyella-like bacteria.</title>
        <authorList>
            <person name="Fu J."/>
        </authorList>
    </citation>
    <scope>NUCLEOTIDE SEQUENCE [LARGE SCALE GENOMIC DNA]</scope>
    <source>
        <strain evidence="2 3">Gsoil3046</strain>
    </source>
</reference>
<dbReference type="InterPro" id="IPR021647">
    <property type="entry name" value="CusF_Ec"/>
</dbReference>
<protein>
    <submittedName>
        <fullName evidence="2">Copper-binding protein</fullName>
    </submittedName>
</protein>
<name>A0ABW8JQY5_9GAMM</name>
<feature type="signal peptide" evidence="1">
    <location>
        <begin position="1"/>
        <end position="23"/>
    </location>
</feature>
<organism evidence="2 3">
    <name type="scientific">Dyella ginsengisoli</name>
    <dbReference type="NCBI Taxonomy" id="363848"/>
    <lineage>
        <taxon>Bacteria</taxon>
        <taxon>Pseudomonadati</taxon>
        <taxon>Pseudomonadota</taxon>
        <taxon>Gammaproteobacteria</taxon>
        <taxon>Lysobacterales</taxon>
        <taxon>Rhodanobacteraceae</taxon>
        <taxon>Dyella</taxon>
    </lineage>
</organism>
<feature type="chain" id="PRO_5047543130" evidence="1">
    <location>
        <begin position="24"/>
        <end position="116"/>
    </location>
</feature>
<dbReference type="RefSeq" id="WP_404629978.1">
    <property type="nucleotide sequence ID" value="NZ_JADIKM010000001.1"/>
</dbReference>
<sequence>MKKHVFILACASTLALASTAAFAQQTDPNMPGMAGMHMAKSTQAQGVGIVKATDTAKGTITLQHQAIAAIGWPAMTMTFKVDPPTLLAKVKVGEKVQFTLHPDGMASTVTAIRPAS</sequence>
<comment type="caution">
    <text evidence="2">The sequence shown here is derived from an EMBL/GenBank/DDBJ whole genome shotgun (WGS) entry which is preliminary data.</text>
</comment>
<dbReference type="EMBL" id="JADIKM010000001">
    <property type="protein sequence ID" value="MFK2902859.1"/>
    <property type="molecule type" value="Genomic_DNA"/>
</dbReference>
<evidence type="ECO:0000313" key="2">
    <source>
        <dbReference type="EMBL" id="MFK2902859.1"/>
    </source>
</evidence>
<evidence type="ECO:0000256" key="1">
    <source>
        <dbReference type="SAM" id="SignalP"/>
    </source>
</evidence>
<accession>A0ABW8JQY5</accession>